<proteinExistence type="predicted"/>
<protein>
    <recommendedName>
        <fullName evidence="7">C2H2-type domain-containing protein</fullName>
    </recommendedName>
</protein>
<feature type="compositionally biased region" description="Polar residues" evidence="6">
    <location>
        <begin position="1067"/>
        <end position="1077"/>
    </location>
</feature>
<feature type="compositionally biased region" description="Polar residues" evidence="6">
    <location>
        <begin position="1429"/>
        <end position="1440"/>
    </location>
</feature>
<dbReference type="InterPro" id="IPR013087">
    <property type="entry name" value="Znf_C2H2_type"/>
</dbReference>
<feature type="compositionally biased region" description="Polar residues" evidence="6">
    <location>
        <begin position="1906"/>
        <end position="1917"/>
    </location>
</feature>
<dbReference type="GO" id="GO:0008270">
    <property type="term" value="F:zinc ion binding"/>
    <property type="evidence" value="ECO:0007669"/>
    <property type="project" value="UniProtKB-KW"/>
</dbReference>
<evidence type="ECO:0000256" key="3">
    <source>
        <dbReference type="ARBA" id="ARBA00022771"/>
    </source>
</evidence>
<feature type="region of interest" description="Disordered" evidence="6">
    <location>
        <begin position="172"/>
        <end position="204"/>
    </location>
</feature>
<feature type="region of interest" description="Disordered" evidence="6">
    <location>
        <begin position="1417"/>
        <end position="1440"/>
    </location>
</feature>
<feature type="domain" description="C2H2-type" evidence="7">
    <location>
        <begin position="2122"/>
        <end position="2152"/>
    </location>
</feature>
<feature type="region of interest" description="Disordered" evidence="6">
    <location>
        <begin position="1696"/>
        <end position="1755"/>
    </location>
</feature>
<dbReference type="Proteomes" id="UP000318571">
    <property type="component" value="Chromosome 5"/>
</dbReference>
<dbReference type="GO" id="GO:0005667">
    <property type="term" value="C:transcription regulator complex"/>
    <property type="evidence" value="ECO:0007669"/>
    <property type="project" value="TreeGrafter"/>
</dbReference>
<dbReference type="OMA" id="DESSCHN"/>
<feature type="region of interest" description="Disordered" evidence="6">
    <location>
        <begin position="20"/>
        <end position="146"/>
    </location>
</feature>
<feature type="compositionally biased region" description="Low complexity" evidence="6">
    <location>
        <begin position="1475"/>
        <end position="1487"/>
    </location>
</feature>
<feature type="compositionally biased region" description="Acidic residues" evidence="6">
    <location>
        <begin position="265"/>
        <end position="274"/>
    </location>
</feature>
<feature type="region of interest" description="Disordered" evidence="6">
    <location>
        <begin position="248"/>
        <end position="440"/>
    </location>
</feature>
<accession>A0A553PH11</accession>
<dbReference type="Gene3D" id="3.30.160.60">
    <property type="entry name" value="Classic Zinc Finger"/>
    <property type="match status" value="2"/>
</dbReference>
<evidence type="ECO:0000256" key="6">
    <source>
        <dbReference type="SAM" id="MobiDB-lite"/>
    </source>
</evidence>
<feature type="compositionally biased region" description="Low complexity" evidence="6">
    <location>
        <begin position="2456"/>
        <end position="2480"/>
    </location>
</feature>
<evidence type="ECO:0000256" key="1">
    <source>
        <dbReference type="ARBA" id="ARBA00022723"/>
    </source>
</evidence>
<feature type="compositionally biased region" description="Low complexity" evidence="6">
    <location>
        <begin position="1084"/>
        <end position="1095"/>
    </location>
</feature>
<feature type="compositionally biased region" description="Polar residues" evidence="6">
    <location>
        <begin position="1959"/>
        <end position="1981"/>
    </location>
</feature>
<dbReference type="PANTHER" id="PTHR14003:SF19">
    <property type="entry name" value="YY2 TRANSCRIPTION FACTOR"/>
    <property type="match status" value="1"/>
</dbReference>
<feature type="region of interest" description="Disordered" evidence="6">
    <location>
        <begin position="1145"/>
        <end position="1164"/>
    </location>
</feature>
<feature type="domain" description="C2H2-type" evidence="7">
    <location>
        <begin position="2095"/>
        <end position="2122"/>
    </location>
</feature>
<keyword evidence="9" id="KW-1185">Reference proteome</keyword>
<sequence>MYPKECGSGSSMSYNDASLSYFSGANERPGDNGANSSSHHLSHTDRTRFEGGQGAGGSEKDKEGEASATHSSIHSVLASSTNASFSQPHYRPNNASTQDLPQAPSKSMQQPHHRVSHLAYNSHHHHHHPHHHQQQQHHRPSGYTLTGGYERALQNAHWNHYNQDQSCYPNATQTLSGAVGNKPLLESDDSNLAKQAGDSHGSGFSFRDSFHSLYSGGKDMVSSDASANSGGSLTPSNLNPLGWSSSSVLGGFSWPGPRRPRQEEEKEEREEGSEEGGMLIQEGRPLPPFLPPHEPGRAGAQEGAKGEREDRDNRGELAQALASGFGITKGRHEENESGMKKKEMSAHSSSLHTPSMRPTLALDQLSARNRRWKRRRGSPGMVTEKADSVTSSCSFSSEESSSSTSFSEAEDENEDEEGEEKEDDEYEAGDEDGWGRMDAKMAPHYHQRRLKELALELLRARKRWGKNMKKRKKKTKKAAEPSKRSSSSTFMAADNHPRPFRVGKAGNSIQEEHVDDEVDPVLTPKGRDRVLPSNSSSIPKAIRKTEECKRGRSKKRRKIERMERIASDLLLQLNWEDAERGARHEAAYCNVKSGGRESRTSNEHHDEDDVDDNKTMGNEGASERRRPTEAFLHLSLAQVEATSLLHRDEEKEGSKFPCCCNTSARGQKSTETCEHECFGLTGNSKAIHGEQGMTTTSTTTLTATTAATLTTTTISSTTNVPSATQPTSTTRTAEGNGDNGGGRKENITPNRSSASFFSQLHVRDTAERASDHYLSEKTFESSRYWSQVKSQVSSQDFSQVNLGTSDLTSHPSVPDVNDHCPSLRERGRHTSTTTNDKTMEFTVFHHPQTSPIISTVHAASASNSCDYVNFGPIQASLSDPAHSSSTTTALFQHQPQHTPLFAHHGPSGSTNQIDLQYPPQTQAPHVPIMFQPNLCVIQSGVSPGQCSTDSGYYGGAVTPQQQFYSTDIILNNANLTSVSMSSQTNSPTTSLPEEPCLDETGSQASSSLPNGELHHYADSSWTPPMDCNNDPNRESRLYASSQSCDFLPPNSRTATATGGNRFDESSCHNGTRGTGTTHCEDHVPSSPGSSVLGSSPDDDLSQLVDQFPISILGSRIEFQFGHIVLPLASILLTSGSCPLCSSGGFNTGNGDQGRTSQMPEEPEDNMDANQEALVINKGELLLQHQQQQHQQHTHHVPPLVHQVNPSASTIAGHSLSSTTSPSSSYLTQRKPKRSIGVVEPRVVVKLRVPNKDEQDKDLKKAGHSVGPRTTTTTMTTMTAKKSAAKNKSIVSGQRPNHSSMSDGSVDVEHEHHSSGLTSGKSRKRERRPLEDDIHRKRGHNEEGEDDDDNNDATQEQKASIASSRLELELGPNQIRKAKKPRIAPSTHLEDNHHQLVLNRLSITKTLPEHFKRALERRRESSILEPNEKPSLSKTPNATRNCQVRLQKLDVCQYDDENESDRHLQHQTPPPPPQQQRPSSRSSNQTSSGDEDSDDSEKSAFIQHSQSLPTFSDLAAAFQECNQKESRRKRVSNGTTGNISALTIAKRSEKEGRESECGHDGTAPMSSCVAERPASSSLQQSGPPVRRGRSKSSERDRSAITISGSDTGKKSTETRRVWEDKENARNNPNYYATHLPSQKVDEANNIETSPDKPTKAIKIPPTFCQLSLENVVFTKRAPKVSSSQRVEASHVSLTNVADSSCSTDTNVSSPRKTWPALPGRKKRTQGSSLSTKRNERGAQRGPTEQDKQEKVHVEEKMPEQHVHVPEAQDMSSGHFPATVATPCESGTTKYVPNSTTIGKHVSLNQDYETLFSPIESLQGHHEDLTSSAMSLNDSGKSSEGSSNLLDMPLLDELGQSHMSDWHDFVSNPQRQNGSPSSSPDNHQTEGTQSRNDGYLKAVSPHKILSDTRGSSAPSQMITPTPDGADKVNVFSSQALLKRRREARTVSKSDMATQAVEEDISSPTDQDATADTIKNASRPTVTPTIAKETRAPKKKTRPQFTFAKEPQSQWMYCDIESCNFWTRKPERMKRHKLCHTSGHHKNFECPDCGLRFYSLPKMLKHDRKKHTGIKDYECRLCGAEVSDIGVHMRVHYEPNSHPCKICALKFKHRNSLVRHMCQHTGEQFRCGRCEAVYVSLEELNQHIRREHPHSDEAQENQIIAAAMSESEDSDDPPTPMEQHRTKSPPVVMEISVPKAPLPKIPISRMPNTRRNSPKVTMSRKATQMRTTNALNGFQTSIVAQSPQISAMSNSGAGQYALAFPGTTATPILVDCNGFVLQNLTWDGQNQFQTAPSHQQTHHQPQHQQQQPPVQYFQSINGAVSQGGLQFASQPQSYFSFGNQIYSTSVPFPQDSLSNGPQGILEIPHEGFTIPVQDNQIKFEIIDTPTLESTMTRPALKENPVDIAMKEIMDIHVNARKEPIKEKSGLEPPKLTIEGNSVQHQLESFSSKLKELRNGFGASSPYPSSSSSSSPSSFAAPSYSFSSGRRVEEEKGHGSAQSKSSLATRENKDLVDPSPPKKQEYKCEKCSRIYKYLEFLKVHQKRCSA</sequence>
<keyword evidence="2" id="KW-0677">Repeat</keyword>
<feature type="region of interest" description="Disordered" evidence="6">
    <location>
        <begin position="2454"/>
        <end position="2517"/>
    </location>
</feature>
<feature type="compositionally biased region" description="Basic residues" evidence="6">
    <location>
        <begin position="111"/>
        <end position="140"/>
    </location>
</feature>
<feature type="region of interest" description="Disordered" evidence="6">
    <location>
        <begin position="462"/>
        <end position="555"/>
    </location>
</feature>
<feature type="compositionally biased region" description="Low complexity" evidence="6">
    <location>
        <begin position="388"/>
        <end position="407"/>
    </location>
</feature>
<feature type="compositionally biased region" description="Basic and acidic residues" evidence="6">
    <location>
        <begin position="1417"/>
        <end position="1427"/>
    </location>
</feature>
<dbReference type="PROSITE" id="PS50157">
    <property type="entry name" value="ZINC_FINGER_C2H2_2"/>
    <property type="match status" value="3"/>
</dbReference>
<evidence type="ECO:0000256" key="2">
    <source>
        <dbReference type="ARBA" id="ARBA00022737"/>
    </source>
</evidence>
<feature type="domain" description="C2H2-type" evidence="7">
    <location>
        <begin position="2041"/>
        <end position="2069"/>
    </location>
</feature>
<feature type="region of interest" description="Disordered" evidence="6">
    <location>
        <begin position="715"/>
        <end position="757"/>
    </location>
</feature>
<feature type="compositionally biased region" description="Basic and acidic residues" evidence="6">
    <location>
        <begin position="1731"/>
        <end position="1755"/>
    </location>
</feature>
<feature type="compositionally biased region" description="Polar residues" evidence="6">
    <location>
        <begin position="979"/>
        <end position="991"/>
    </location>
</feature>
<feature type="region of interest" description="Disordered" evidence="6">
    <location>
        <begin position="1522"/>
        <end position="1614"/>
    </location>
</feature>
<feature type="compositionally biased region" description="Polar residues" evidence="6">
    <location>
        <begin position="1049"/>
        <end position="1058"/>
    </location>
</feature>
<feature type="compositionally biased region" description="Basic and acidic residues" evidence="6">
    <location>
        <begin position="2502"/>
        <end position="2517"/>
    </location>
</feature>
<feature type="region of interest" description="Disordered" evidence="6">
    <location>
        <begin position="2162"/>
        <end position="2181"/>
    </location>
</feature>
<feature type="compositionally biased region" description="Acidic residues" evidence="6">
    <location>
        <begin position="408"/>
        <end position="432"/>
    </location>
</feature>
<feature type="compositionally biased region" description="Basic and acidic residues" evidence="6">
    <location>
        <begin position="1249"/>
        <end position="1260"/>
    </location>
</feature>
<evidence type="ECO:0000313" key="9">
    <source>
        <dbReference type="Proteomes" id="UP000318571"/>
    </source>
</evidence>
<evidence type="ECO:0000313" key="8">
    <source>
        <dbReference type="EMBL" id="TRY76965.1"/>
    </source>
</evidence>
<feature type="compositionally biased region" description="Polar residues" evidence="6">
    <location>
        <begin position="2203"/>
        <end position="2219"/>
    </location>
</feature>
<feature type="compositionally biased region" description="Basic and acidic residues" evidence="6">
    <location>
        <begin position="330"/>
        <end position="345"/>
    </location>
</feature>
<feature type="compositionally biased region" description="Polar residues" evidence="6">
    <location>
        <begin position="1000"/>
        <end position="1009"/>
    </location>
</feature>
<dbReference type="SUPFAM" id="SSF57667">
    <property type="entry name" value="beta-beta-alpha zinc fingers"/>
    <property type="match status" value="2"/>
</dbReference>
<name>A0A553PH11_TIGCA</name>
<feature type="compositionally biased region" description="Basic and acidic residues" evidence="6">
    <location>
        <begin position="816"/>
        <end position="825"/>
    </location>
</feature>
<feature type="compositionally biased region" description="Basic residues" evidence="6">
    <location>
        <begin position="462"/>
        <end position="476"/>
    </location>
</feature>
<feature type="region of interest" description="Disordered" evidence="6">
    <location>
        <begin position="1859"/>
        <end position="1924"/>
    </location>
</feature>
<feature type="compositionally biased region" description="Low complexity" evidence="6">
    <location>
        <begin position="1269"/>
        <end position="1278"/>
    </location>
</feature>
<dbReference type="InterPro" id="IPR036236">
    <property type="entry name" value="Znf_C2H2_sf"/>
</dbReference>
<keyword evidence="4" id="KW-0862">Zinc</keyword>
<feature type="region of interest" description="Disordered" evidence="6">
    <location>
        <begin position="592"/>
        <end position="625"/>
    </location>
</feature>
<feature type="compositionally biased region" description="Polar residues" evidence="6">
    <location>
        <begin position="1531"/>
        <end position="1540"/>
    </location>
</feature>
<feature type="compositionally biased region" description="Polar residues" evidence="6">
    <location>
        <begin position="747"/>
        <end position="757"/>
    </location>
</feature>
<evidence type="ECO:0000259" key="7">
    <source>
        <dbReference type="PROSITE" id="PS50157"/>
    </source>
</evidence>
<keyword evidence="3 5" id="KW-0863">Zinc-finger</keyword>
<feature type="compositionally biased region" description="Polar residues" evidence="6">
    <location>
        <begin position="719"/>
        <end position="733"/>
    </location>
</feature>
<feature type="compositionally biased region" description="Polar residues" evidence="6">
    <location>
        <begin position="1696"/>
        <end position="1710"/>
    </location>
</feature>
<feature type="compositionally biased region" description="Basic and acidic residues" evidence="6">
    <location>
        <begin position="304"/>
        <end position="315"/>
    </location>
</feature>
<evidence type="ECO:0000256" key="5">
    <source>
        <dbReference type="PROSITE-ProRule" id="PRU00042"/>
    </source>
</evidence>
<feature type="compositionally biased region" description="Polar residues" evidence="6">
    <location>
        <begin position="1288"/>
        <end position="1302"/>
    </location>
</feature>
<dbReference type="GO" id="GO:0000981">
    <property type="term" value="F:DNA-binding transcription factor activity, RNA polymerase II-specific"/>
    <property type="evidence" value="ECO:0007669"/>
    <property type="project" value="TreeGrafter"/>
</dbReference>
<dbReference type="GO" id="GO:0031519">
    <property type="term" value="C:PcG protein complex"/>
    <property type="evidence" value="ECO:0007669"/>
    <property type="project" value="TreeGrafter"/>
</dbReference>
<feature type="compositionally biased region" description="Polar residues" evidence="6">
    <location>
        <begin position="2492"/>
        <end position="2501"/>
    </location>
</feature>
<feature type="region of interest" description="Disordered" evidence="6">
    <location>
        <begin position="1940"/>
        <end position="1995"/>
    </location>
</feature>
<dbReference type="GO" id="GO:0000978">
    <property type="term" value="F:RNA polymerase II cis-regulatory region sequence-specific DNA binding"/>
    <property type="evidence" value="ECO:0007669"/>
    <property type="project" value="TreeGrafter"/>
</dbReference>
<feature type="region of interest" description="Disordered" evidence="6">
    <location>
        <begin position="1049"/>
        <end position="1097"/>
    </location>
</feature>
<feature type="region of interest" description="Disordered" evidence="6">
    <location>
        <begin position="1209"/>
        <end position="1233"/>
    </location>
</feature>
<feature type="region of interest" description="Disordered" evidence="6">
    <location>
        <begin position="979"/>
        <end position="1034"/>
    </location>
</feature>
<feature type="compositionally biased region" description="Polar residues" evidence="6">
    <location>
        <begin position="68"/>
        <end position="110"/>
    </location>
</feature>
<feature type="compositionally biased region" description="Low complexity" evidence="6">
    <location>
        <begin position="1214"/>
        <end position="1227"/>
    </location>
</feature>
<feature type="region of interest" description="Disordered" evidence="6">
    <location>
        <begin position="2286"/>
        <end position="2306"/>
    </location>
</feature>
<gene>
    <name evidence="8" type="ORF">TCAL_02684</name>
</gene>
<feature type="compositionally biased region" description="Basic and acidic residues" evidence="6">
    <location>
        <begin position="1545"/>
        <end position="1558"/>
    </location>
</feature>
<dbReference type="SMART" id="SM00355">
    <property type="entry name" value="ZnF_C2H2"/>
    <property type="match status" value="6"/>
</dbReference>
<dbReference type="EMBL" id="VCGU01000004">
    <property type="protein sequence ID" value="TRY76965.1"/>
    <property type="molecule type" value="Genomic_DNA"/>
</dbReference>
<organism evidence="8 9">
    <name type="scientific">Tigriopus californicus</name>
    <name type="common">Marine copepod</name>
    <dbReference type="NCBI Taxonomy" id="6832"/>
    <lineage>
        <taxon>Eukaryota</taxon>
        <taxon>Metazoa</taxon>
        <taxon>Ecdysozoa</taxon>
        <taxon>Arthropoda</taxon>
        <taxon>Crustacea</taxon>
        <taxon>Multicrustacea</taxon>
        <taxon>Hexanauplia</taxon>
        <taxon>Copepoda</taxon>
        <taxon>Harpacticoida</taxon>
        <taxon>Harpacticidae</taxon>
        <taxon>Tigriopus</taxon>
    </lineage>
</organism>
<feature type="compositionally biased region" description="Polar residues" evidence="6">
    <location>
        <begin position="1825"/>
        <end position="1843"/>
    </location>
</feature>
<comment type="caution">
    <text evidence="8">The sequence shown here is derived from an EMBL/GenBank/DDBJ whole genome shotgun (WGS) entry which is preliminary data.</text>
</comment>
<dbReference type="STRING" id="6832.A0A553PH11"/>
<dbReference type="PROSITE" id="PS00028">
    <property type="entry name" value="ZINC_FINGER_C2H2_1"/>
    <property type="match status" value="3"/>
</dbReference>
<feature type="region of interest" description="Disordered" evidence="6">
    <location>
        <begin position="804"/>
        <end position="833"/>
    </location>
</feature>
<feature type="region of interest" description="Disordered" evidence="6">
    <location>
        <begin position="1456"/>
        <end position="1500"/>
    </location>
</feature>
<feature type="compositionally biased region" description="Basic and acidic residues" evidence="6">
    <location>
        <begin position="594"/>
        <end position="607"/>
    </location>
</feature>
<feature type="region of interest" description="Disordered" evidence="6">
    <location>
        <begin position="1248"/>
        <end position="1390"/>
    </location>
</feature>
<keyword evidence="1" id="KW-0479">Metal-binding</keyword>
<feature type="region of interest" description="Disordered" evidence="6">
    <location>
        <begin position="1825"/>
        <end position="1844"/>
    </location>
</feature>
<feature type="compositionally biased region" description="Polar residues" evidence="6">
    <location>
        <begin position="1352"/>
        <end position="1362"/>
    </location>
</feature>
<reference evidence="8 9" key="1">
    <citation type="journal article" date="2018" name="Nat. Ecol. Evol.">
        <title>Genomic signatures of mitonuclear coevolution across populations of Tigriopus californicus.</title>
        <authorList>
            <person name="Barreto F.S."/>
            <person name="Watson E.T."/>
            <person name="Lima T.G."/>
            <person name="Willett C.S."/>
            <person name="Edmands S."/>
            <person name="Li W."/>
            <person name="Burton R.S."/>
        </authorList>
    </citation>
    <scope>NUCLEOTIDE SEQUENCE [LARGE SCALE GENOMIC DNA]</scope>
    <source>
        <strain evidence="8 9">San Diego</strain>
    </source>
</reference>
<feature type="region of interest" description="Disordered" evidence="6">
    <location>
        <begin position="2195"/>
        <end position="2219"/>
    </location>
</feature>
<feature type="compositionally biased region" description="Polar residues" evidence="6">
    <location>
        <begin position="1865"/>
        <end position="1890"/>
    </location>
</feature>
<evidence type="ECO:0000256" key="4">
    <source>
        <dbReference type="ARBA" id="ARBA00022833"/>
    </source>
</evidence>
<dbReference type="GO" id="GO:0000785">
    <property type="term" value="C:chromatin"/>
    <property type="evidence" value="ECO:0007669"/>
    <property type="project" value="TreeGrafter"/>
</dbReference>
<dbReference type="PANTHER" id="PTHR14003">
    <property type="entry name" value="TRANSCRIPTIONAL REPRESSOR PROTEIN YY"/>
    <property type="match status" value="1"/>
</dbReference>
<feature type="compositionally biased region" description="Basic residues" evidence="6">
    <location>
        <begin position="368"/>
        <end position="377"/>
    </location>
</feature>